<evidence type="ECO:0008006" key="3">
    <source>
        <dbReference type="Google" id="ProtNLM"/>
    </source>
</evidence>
<name>A0A1H5HW64_9MICC</name>
<evidence type="ECO:0000313" key="1">
    <source>
        <dbReference type="EMBL" id="SEE32064.1"/>
    </source>
</evidence>
<organism evidence="1 2">
    <name type="scientific">Arthrobacter alpinus</name>
    <dbReference type="NCBI Taxonomy" id="656366"/>
    <lineage>
        <taxon>Bacteria</taxon>
        <taxon>Bacillati</taxon>
        <taxon>Actinomycetota</taxon>
        <taxon>Actinomycetes</taxon>
        <taxon>Micrococcales</taxon>
        <taxon>Micrococcaceae</taxon>
        <taxon>Arthrobacter</taxon>
    </lineage>
</organism>
<reference evidence="1 2" key="1">
    <citation type="submission" date="2016-10" db="EMBL/GenBank/DDBJ databases">
        <authorList>
            <person name="de Groot N.N."/>
        </authorList>
    </citation>
    <scope>NUCLEOTIDE SEQUENCE [LARGE SCALE GENOMIC DNA]</scope>
    <source>
        <strain evidence="1 2">DSM 22274</strain>
    </source>
</reference>
<dbReference type="EMBL" id="FNTV01000001">
    <property type="protein sequence ID" value="SEE32064.1"/>
    <property type="molecule type" value="Genomic_DNA"/>
</dbReference>
<accession>A0A1H5HW64</accession>
<protein>
    <recommendedName>
        <fullName evidence="3">NUDIX hydrolase</fullName>
    </recommendedName>
</protein>
<evidence type="ECO:0000313" key="2">
    <source>
        <dbReference type="Proteomes" id="UP000182725"/>
    </source>
</evidence>
<dbReference type="AlphaFoldDB" id="A0A1H5HW64"/>
<dbReference type="Gene3D" id="3.40.50.10400">
    <property type="entry name" value="Hypothetical protein PA1492"/>
    <property type="match status" value="1"/>
</dbReference>
<dbReference type="Proteomes" id="UP000182725">
    <property type="component" value="Unassembled WGS sequence"/>
</dbReference>
<sequence length="145" mass="15638">MFLPAFACLCTILTSMTKSLMILIAGPYRSGTGDDPELLRRNLNRLEAAAWPIFQAGHLPMIGEWVALPVLESAGVTDLSDPLAGEVMYPAAERLLQRCDAVLRLPGESRGADQDVALARDRGIPVYDHLGDIPGVEAPLVDTVQ</sequence>
<gene>
    <name evidence="1" type="ORF">SAMN04489740_1122</name>
</gene>
<proteinExistence type="predicted"/>